<protein>
    <recommendedName>
        <fullName evidence="3">Pyruvate decarboxylase</fullName>
    </recommendedName>
</protein>
<dbReference type="InterPro" id="IPR029061">
    <property type="entry name" value="THDP-binding"/>
</dbReference>
<dbReference type="EMBL" id="JBBPHU010000001">
    <property type="protein sequence ID" value="KAK7524049.1"/>
    <property type="molecule type" value="Genomic_DNA"/>
</dbReference>
<evidence type="ECO:0000256" key="7">
    <source>
        <dbReference type="ARBA" id="ARBA00023052"/>
    </source>
</evidence>
<gene>
    <name evidence="13" type="ORF">IWZ03DRAFT_16869</name>
</gene>
<feature type="domain" description="Thiamine pyrophosphate enzyme N-terminal TPP-binding" evidence="12">
    <location>
        <begin position="6"/>
        <end position="113"/>
    </location>
</feature>
<evidence type="ECO:0000256" key="5">
    <source>
        <dbReference type="ARBA" id="ARBA00022793"/>
    </source>
</evidence>
<evidence type="ECO:0000256" key="4">
    <source>
        <dbReference type="ARBA" id="ARBA00022723"/>
    </source>
</evidence>
<comment type="caution">
    <text evidence="13">The sequence shown here is derived from an EMBL/GenBank/DDBJ whole genome shotgun (WGS) entry which is preliminary data.</text>
</comment>
<dbReference type="PIRSF" id="PIRSF036565">
    <property type="entry name" value="Pyruvt_ip_decrb"/>
    <property type="match status" value="1"/>
</dbReference>
<organism evidence="13 14">
    <name type="scientific">Phyllosticta citriasiana</name>
    <dbReference type="NCBI Taxonomy" id="595635"/>
    <lineage>
        <taxon>Eukaryota</taxon>
        <taxon>Fungi</taxon>
        <taxon>Dikarya</taxon>
        <taxon>Ascomycota</taxon>
        <taxon>Pezizomycotina</taxon>
        <taxon>Dothideomycetes</taxon>
        <taxon>Dothideomycetes incertae sedis</taxon>
        <taxon>Botryosphaeriales</taxon>
        <taxon>Phyllostictaceae</taxon>
        <taxon>Phyllosticta</taxon>
    </lineage>
</organism>
<sequence length="597" mass="65782">MSTIPLGRYLWERIHQVGVDTIIGVPGDFNLDFLDYIYDVEGLRFVGSANELNGAYAADGYARVKNVPGVMVTTHGVGELSALNGIAGAHSEQVKIIHVVGQTTRAMQDKHMLIHHSIDSDQPDHSVYSKMSKLARVDEAQLWDVEEAPAQIDRVIRSCFLKSRPVYIFLPLDLSAEHVPADLLKKPLDVSPPVDAKAQDAAASAIMEALSAAKNPAIFVDILTSRHNAVQETRDFAKKLQLPIYASNMAKGIVDDSDPNFVGILNGKWALPGVFEAISNSDFVLVLGDLPGDTNSGFFSRGFNESKTARINVFDVNVKGKKYEGTFIKPLLAKLAESVPAQWKSQTTIPKLPTLEESPDHPAHQVKKFPENQITQCWMWDKIMSFVRSGDVVLGETGTTLFGIADAKCPVPNVRFQTQTYYGSIGWATPATLGAELAQQEISAERKKQGEVDPKAARGRTILITGDGSMNLTLQEVGTMIKNGTRPIIFVLNNSGYTIERVIHGAHQTYNDINPASYQYLLPLHQHPAPSTSYRRCASKQELLNILADPELADSKHLQLVEIVLDKLDCPWRLLEIIKSRPGKVEELKAEGFLDKN</sequence>
<dbReference type="InterPro" id="IPR012000">
    <property type="entry name" value="Thiamin_PyroP_enz_cen_dom"/>
</dbReference>
<dbReference type="Pfam" id="PF02775">
    <property type="entry name" value="TPP_enzyme_C"/>
    <property type="match status" value="1"/>
</dbReference>
<dbReference type="InterPro" id="IPR011766">
    <property type="entry name" value="TPP_enzyme_TPP-bd"/>
</dbReference>
<comment type="similarity">
    <text evidence="2 9">Belongs to the TPP enzyme family.</text>
</comment>
<evidence type="ECO:0000259" key="12">
    <source>
        <dbReference type="Pfam" id="PF02776"/>
    </source>
</evidence>
<evidence type="ECO:0000256" key="1">
    <source>
        <dbReference type="ARBA" id="ARBA00001964"/>
    </source>
</evidence>
<keyword evidence="6" id="KW-0460">Magnesium</keyword>
<keyword evidence="5" id="KW-0210">Decarboxylase</keyword>
<reference evidence="13 14" key="1">
    <citation type="submission" date="2024-04" db="EMBL/GenBank/DDBJ databases">
        <title>Phyllosticta paracitricarpa is synonymous to the EU quarantine fungus P. citricarpa based on phylogenomic analyses.</title>
        <authorList>
            <consortium name="Lawrence Berkeley National Laboratory"/>
            <person name="Van Ingen-Buijs V.A."/>
            <person name="Van Westerhoven A.C."/>
            <person name="Haridas S."/>
            <person name="Skiadas P."/>
            <person name="Martin F."/>
            <person name="Groenewald J.Z."/>
            <person name="Crous P.W."/>
            <person name="Seidl M.F."/>
        </authorList>
    </citation>
    <scope>NUCLEOTIDE SEQUENCE [LARGE SCALE GENOMIC DNA]</scope>
    <source>
        <strain evidence="13 14">CBS 123371</strain>
    </source>
</reference>
<dbReference type="InterPro" id="IPR047214">
    <property type="entry name" value="TPP_PDC_IPDC"/>
</dbReference>
<dbReference type="Gene3D" id="3.40.50.1220">
    <property type="entry name" value="TPP-binding domain"/>
    <property type="match status" value="1"/>
</dbReference>
<dbReference type="InterPro" id="IPR047213">
    <property type="entry name" value="TPP_PYR_PDC_IPDC-like"/>
</dbReference>
<dbReference type="CDD" id="cd07038">
    <property type="entry name" value="TPP_PYR_PDC_IPDC_like"/>
    <property type="match status" value="1"/>
</dbReference>
<dbReference type="InterPro" id="IPR012110">
    <property type="entry name" value="PDC/IPDC-like"/>
</dbReference>
<keyword evidence="7 9" id="KW-0786">Thiamine pyrophosphate</keyword>
<evidence type="ECO:0000256" key="9">
    <source>
        <dbReference type="RuleBase" id="RU362132"/>
    </source>
</evidence>
<evidence type="ECO:0000256" key="3">
    <source>
        <dbReference type="ARBA" id="ARBA00014422"/>
    </source>
</evidence>
<evidence type="ECO:0000256" key="8">
    <source>
        <dbReference type="ARBA" id="ARBA00023239"/>
    </source>
</evidence>
<dbReference type="Pfam" id="PF02776">
    <property type="entry name" value="TPP_enzyme_N"/>
    <property type="match status" value="1"/>
</dbReference>
<comment type="cofactor">
    <cofactor evidence="1">
        <name>thiamine diphosphate</name>
        <dbReference type="ChEBI" id="CHEBI:58937"/>
    </cofactor>
</comment>
<dbReference type="SUPFAM" id="SSF52518">
    <property type="entry name" value="Thiamin diphosphate-binding fold (THDP-binding)"/>
    <property type="match status" value="2"/>
</dbReference>
<name>A0ABR1KYW3_9PEZI</name>
<feature type="domain" description="Thiamine pyrophosphate enzyme central" evidence="10">
    <location>
        <begin position="205"/>
        <end position="314"/>
    </location>
</feature>
<evidence type="ECO:0000313" key="13">
    <source>
        <dbReference type="EMBL" id="KAK7524049.1"/>
    </source>
</evidence>
<dbReference type="InterPro" id="IPR029035">
    <property type="entry name" value="DHS-like_NAD/FAD-binding_dom"/>
</dbReference>
<keyword evidence="8" id="KW-0456">Lyase</keyword>
<evidence type="ECO:0000313" key="14">
    <source>
        <dbReference type="Proteomes" id="UP001363622"/>
    </source>
</evidence>
<dbReference type="CDD" id="cd02005">
    <property type="entry name" value="TPP_PDC_IPDC"/>
    <property type="match status" value="1"/>
</dbReference>
<dbReference type="PANTHER" id="PTHR43452">
    <property type="entry name" value="PYRUVATE DECARBOXYLASE"/>
    <property type="match status" value="1"/>
</dbReference>
<evidence type="ECO:0000256" key="6">
    <source>
        <dbReference type="ARBA" id="ARBA00022842"/>
    </source>
</evidence>
<dbReference type="InterPro" id="IPR012001">
    <property type="entry name" value="Thiamin_PyroP_enz_TPP-bd_dom"/>
</dbReference>
<dbReference type="Pfam" id="PF00205">
    <property type="entry name" value="TPP_enzyme_M"/>
    <property type="match status" value="1"/>
</dbReference>
<evidence type="ECO:0000259" key="11">
    <source>
        <dbReference type="Pfam" id="PF02775"/>
    </source>
</evidence>
<feature type="domain" description="Thiamine pyrophosphate enzyme TPP-binding" evidence="11">
    <location>
        <begin position="414"/>
        <end position="502"/>
    </location>
</feature>
<evidence type="ECO:0000256" key="2">
    <source>
        <dbReference type="ARBA" id="ARBA00007812"/>
    </source>
</evidence>
<dbReference type="PANTHER" id="PTHR43452:SF30">
    <property type="entry name" value="PYRUVATE DECARBOXYLASE ISOZYME 1-RELATED"/>
    <property type="match status" value="1"/>
</dbReference>
<dbReference type="Proteomes" id="UP001363622">
    <property type="component" value="Unassembled WGS sequence"/>
</dbReference>
<proteinExistence type="inferred from homology"/>
<keyword evidence="4" id="KW-0479">Metal-binding</keyword>
<dbReference type="Gene3D" id="3.40.50.970">
    <property type="match status" value="2"/>
</dbReference>
<accession>A0ABR1KYW3</accession>
<dbReference type="SUPFAM" id="SSF52467">
    <property type="entry name" value="DHS-like NAD/FAD-binding domain"/>
    <property type="match status" value="1"/>
</dbReference>
<keyword evidence="14" id="KW-1185">Reference proteome</keyword>
<evidence type="ECO:0000259" key="10">
    <source>
        <dbReference type="Pfam" id="PF00205"/>
    </source>
</evidence>